<keyword evidence="4 6" id="KW-1133">Transmembrane helix</keyword>
<dbReference type="PANTHER" id="PTHR30238">
    <property type="entry name" value="MEMBRANE BOUND PREDICTED REDOX MODULATOR"/>
    <property type="match status" value="1"/>
</dbReference>
<comment type="similarity">
    <text evidence="2">Belongs to the TerC family.</text>
</comment>
<comment type="subcellular location">
    <subcellularLocation>
        <location evidence="1">Membrane</location>
        <topology evidence="1">Multi-pass membrane protein</topology>
    </subcellularLocation>
</comment>
<evidence type="ECO:0000313" key="8">
    <source>
        <dbReference type="Proteomes" id="UP000666240"/>
    </source>
</evidence>
<keyword evidence="8" id="KW-1185">Reference proteome</keyword>
<dbReference type="EMBL" id="JAGIYY010000003">
    <property type="protein sequence ID" value="MBP0439227.1"/>
    <property type="molecule type" value="Genomic_DNA"/>
</dbReference>
<organism evidence="7 8">
    <name type="scientific">Tianweitania sediminis</name>
    <dbReference type="NCBI Taxonomy" id="1502156"/>
    <lineage>
        <taxon>Bacteria</taxon>
        <taxon>Pseudomonadati</taxon>
        <taxon>Pseudomonadota</taxon>
        <taxon>Alphaproteobacteria</taxon>
        <taxon>Hyphomicrobiales</taxon>
        <taxon>Phyllobacteriaceae</taxon>
        <taxon>Tianweitania</taxon>
    </lineage>
</organism>
<feature type="transmembrane region" description="Helical" evidence="6">
    <location>
        <begin position="183"/>
        <end position="201"/>
    </location>
</feature>
<protein>
    <submittedName>
        <fullName evidence="7">TerC family protein</fullName>
    </submittedName>
</protein>
<accession>A0A8J7R719</accession>
<comment type="caution">
    <text evidence="7">The sequence shown here is derived from an EMBL/GenBank/DDBJ whole genome shotgun (WGS) entry which is preliminary data.</text>
</comment>
<keyword evidence="5 6" id="KW-0472">Membrane</keyword>
<evidence type="ECO:0000256" key="6">
    <source>
        <dbReference type="SAM" id="Phobius"/>
    </source>
</evidence>
<evidence type="ECO:0000313" key="7">
    <source>
        <dbReference type="EMBL" id="MBP0439227.1"/>
    </source>
</evidence>
<gene>
    <name evidence="7" type="ORF">J5Y06_11255</name>
</gene>
<dbReference type="InterPro" id="IPR022301">
    <property type="entry name" value="Integral_membrane_YjbE"/>
</dbReference>
<evidence type="ECO:0000256" key="1">
    <source>
        <dbReference type="ARBA" id="ARBA00004141"/>
    </source>
</evidence>
<dbReference type="PANTHER" id="PTHR30238:SF4">
    <property type="entry name" value="SLL1022 PROTEIN"/>
    <property type="match status" value="1"/>
</dbReference>
<evidence type="ECO:0000256" key="3">
    <source>
        <dbReference type="ARBA" id="ARBA00022692"/>
    </source>
</evidence>
<dbReference type="RefSeq" id="WP_209335259.1">
    <property type="nucleotide sequence ID" value="NZ_JAGIYY010000003.1"/>
</dbReference>
<evidence type="ECO:0000256" key="2">
    <source>
        <dbReference type="ARBA" id="ARBA00007511"/>
    </source>
</evidence>
<feature type="transmembrane region" description="Helical" evidence="6">
    <location>
        <begin position="69"/>
        <end position="87"/>
    </location>
</feature>
<dbReference type="InterPro" id="IPR005496">
    <property type="entry name" value="Integral_membrane_TerC"/>
</dbReference>
<name>A0A8J7R719_9HYPH</name>
<evidence type="ECO:0000256" key="5">
    <source>
        <dbReference type="ARBA" id="ARBA00023136"/>
    </source>
</evidence>
<dbReference type="Pfam" id="PF03741">
    <property type="entry name" value="TerC"/>
    <property type="match status" value="1"/>
</dbReference>
<dbReference type="NCBIfam" id="TIGR03717">
    <property type="entry name" value="R_switched_YjbE"/>
    <property type="match status" value="1"/>
</dbReference>
<evidence type="ECO:0000256" key="4">
    <source>
        <dbReference type="ARBA" id="ARBA00022989"/>
    </source>
</evidence>
<dbReference type="GO" id="GO:0016020">
    <property type="term" value="C:membrane"/>
    <property type="evidence" value="ECO:0007669"/>
    <property type="project" value="UniProtKB-SubCell"/>
</dbReference>
<feature type="transmembrane region" description="Helical" evidence="6">
    <location>
        <begin position="12"/>
        <end position="33"/>
    </location>
</feature>
<proteinExistence type="inferred from homology"/>
<reference evidence="7" key="1">
    <citation type="submission" date="2021-03" db="EMBL/GenBank/DDBJ databases">
        <title>Genome sequencing and assembly of Tianweitania sediminis.</title>
        <authorList>
            <person name="Chhetri G."/>
        </authorList>
    </citation>
    <scope>NUCLEOTIDE SEQUENCE</scope>
    <source>
        <strain evidence="7">Z8</strain>
    </source>
</reference>
<dbReference type="AlphaFoldDB" id="A0A8J7R719"/>
<sequence>MEIFTAAGFWALLQVMAIDLVLAGDNAIVIGLAAAGLPADQRKRAILVGIIAATVLRICFALITTWLLAIGPILLIAGGLLLLWVCWKMYRELSVSHEQEEEATEALMNAEGKTTGAVPRKTFAQAAWQIVIADVSMSLDNVLAVAGAAMEHPTVLIIGLVLSIALMGLAATFVARLLHKYRWIAWIGLLVILYVALKMLLEGAIGEFPEQLGFLETYLGWVGIHGPSAATGH</sequence>
<feature type="transmembrane region" description="Helical" evidence="6">
    <location>
        <begin position="155"/>
        <end position="177"/>
    </location>
</feature>
<dbReference type="Proteomes" id="UP000666240">
    <property type="component" value="Unassembled WGS sequence"/>
</dbReference>
<keyword evidence="3 6" id="KW-0812">Transmembrane</keyword>